<evidence type="ECO:0000313" key="2">
    <source>
        <dbReference type="Proteomes" id="UP000479526"/>
    </source>
</evidence>
<keyword evidence="2" id="KW-1185">Reference proteome</keyword>
<sequence>MVIVRLIVGSTGAVGAVFGGRLLRMTAEMILNAPEMPWIPLDLGPERDHDS</sequence>
<organism evidence="1 2">
    <name type="scientific">Herbidospora solisilvae</name>
    <dbReference type="NCBI Taxonomy" id="2696284"/>
    <lineage>
        <taxon>Bacteria</taxon>
        <taxon>Bacillati</taxon>
        <taxon>Actinomycetota</taxon>
        <taxon>Actinomycetes</taxon>
        <taxon>Streptosporangiales</taxon>
        <taxon>Streptosporangiaceae</taxon>
        <taxon>Herbidospora</taxon>
    </lineage>
</organism>
<protein>
    <submittedName>
        <fullName evidence="1">Uncharacterized protein</fullName>
    </submittedName>
</protein>
<dbReference type="RefSeq" id="WP_161483307.1">
    <property type="nucleotide sequence ID" value="NZ_WXEW01000010.1"/>
</dbReference>
<accession>A0A7C9P2G8</accession>
<dbReference type="Proteomes" id="UP000479526">
    <property type="component" value="Unassembled WGS sequence"/>
</dbReference>
<name>A0A7C9P2G8_9ACTN</name>
<reference evidence="1 2" key="1">
    <citation type="submission" date="2020-01" db="EMBL/GenBank/DDBJ databases">
        <title>Herbidospora sp. NEAU-GS84 nov., a novel actinomycete isolated from soil.</title>
        <authorList>
            <person name="Han L."/>
        </authorList>
    </citation>
    <scope>NUCLEOTIDE SEQUENCE [LARGE SCALE GENOMIC DNA]</scope>
    <source>
        <strain evidence="1 2">NEAU-GS84</strain>
    </source>
</reference>
<evidence type="ECO:0000313" key="1">
    <source>
        <dbReference type="EMBL" id="NAS26317.1"/>
    </source>
</evidence>
<gene>
    <name evidence="1" type="ORF">GT755_32170</name>
</gene>
<dbReference type="EMBL" id="WXEW01000010">
    <property type="protein sequence ID" value="NAS26317.1"/>
    <property type="molecule type" value="Genomic_DNA"/>
</dbReference>
<comment type="caution">
    <text evidence="1">The sequence shown here is derived from an EMBL/GenBank/DDBJ whole genome shotgun (WGS) entry which is preliminary data.</text>
</comment>
<dbReference type="AlphaFoldDB" id="A0A7C9P2G8"/>
<proteinExistence type="predicted"/>